<sequence>MEINMKNYDYLKNQVKYTGFGEGFDDELKSKMAQQPKEFTLSHSTKFGNDEVNSTLNFEKSKTGELYFFNSYEMAMKQAQSEETLKQTFFIGKENNITLKERYNLLNGRAVFKEFNKLEKVGEGEHARFKPTDETYKSWAVVNFKESDAQGNFLTRKVFWDHEKTLEKFPVKELEDAYDKARLTASLEKGNVQKATVVQDGQEVKVSIAANPLNKTFDFYDANMVRMEVKPVQSQKQALGENVAQAETGTLRQDNKKAEKQTTAEDTKPSKAEKAKQRVRVS</sequence>
<organism evidence="2 3">
    <name type="scientific">Mucilaginibacter litoreus</name>
    <dbReference type="NCBI Taxonomy" id="1048221"/>
    <lineage>
        <taxon>Bacteria</taxon>
        <taxon>Pseudomonadati</taxon>
        <taxon>Bacteroidota</taxon>
        <taxon>Sphingobacteriia</taxon>
        <taxon>Sphingobacteriales</taxon>
        <taxon>Sphingobacteriaceae</taxon>
        <taxon>Mucilaginibacter</taxon>
    </lineage>
</organism>
<name>A0ABW3AWK1_9SPHI</name>
<reference evidence="3" key="1">
    <citation type="journal article" date="2019" name="Int. J. Syst. Evol. Microbiol.">
        <title>The Global Catalogue of Microorganisms (GCM) 10K type strain sequencing project: providing services to taxonomists for standard genome sequencing and annotation.</title>
        <authorList>
            <consortium name="The Broad Institute Genomics Platform"/>
            <consortium name="The Broad Institute Genome Sequencing Center for Infectious Disease"/>
            <person name="Wu L."/>
            <person name="Ma J."/>
        </authorList>
    </citation>
    <scope>NUCLEOTIDE SEQUENCE [LARGE SCALE GENOMIC DNA]</scope>
    <source>
        <strain evidence="3">CCUG 61484</strain>
    </source>
</reference>
<protein>
    <recommendedName>
        <fullName evidence="4">DUF3945 domain-containing protein</fullName>
    </recommendedName>
</protein>
<feature type="compositionally biased region" description="Basic and acidic residues" evidence="1">
    <location>
        <begin position="253"/>
        <end position="276"/>
    </location>
</feature>
<keyword evidence="3" id="KW-1185">Reference proteome</keyword>
<proteinExistence type="predicted"/>
<evidence type="ECO:0000313" key="2">
    <source>
        <dbReference type="EMBL" id="MFD0795452.1"/>
    </source>
</evidence>
<dbReference type="Proteomes" id="UP001597010">
    <property type="component" value="Unassembled WGS sequence"/>
</dbReference>
<evidence type="ECO:0000313" key="3">
    <source>
        <dbReference type="Proteomes" id="UP001597010"/>
    </source>
</evidence>
<comment type="caution">
    <text evidence="2">The sequence shown here is derived from an EMBL/GenBank/DDBJ whole genome shotgun (WGS) entry which is preliminary data.</text>
</comment>
<feature type="region of interest" description="Disordered" evidence="1">
    <location>
        <begin position="232"/>
        <end position="282"/>
    </location>
</feature>
<dbReference type="EMBL" id="JBHTHZ010000014">
    <property type="protein sequence ID" value="MFD0795452.1"/>
    <property type="molecule type" value="Genomic_DNA"/>
</dbReference>
<evidence type="ECO:0008006" key="4">
    <source>
        <dbReference type="Google" id="ProtNLM"/>
    </source>
</evidence>
<evidence type="ECO:0000256" key="1">
    <source>
        <dbReference type="SAM" id="MobiDB-lite"/>
    </source>
</evidence>
<gene>
    <name evidence="2" type="ORF">ACFQZX_17655</name>
</gene>
<accession>A0ABW3AWK1</accession>
<dbReference type="RefSeq" id="WP_377117865.1">
    <property type="nucleotide sequence ID" value="NZ_JBHTHZ010000014.1"/>
</dbReference>